<dbReference type="AlphaFoldDB" id="A0A366E0F2"/>
<dbReference type="GO" id="GO:0008556">
    <property type="term" value="F:P-type potassium transmembrane transporter activity"/>
    <property type="evidence" value="ECO:0007669"/>
    <property type="project" value="InterPro"/>
</dbReference>
<protein>
    <submittedName>
        <fullName evidence="2">K+-transporting ATPase KdpF subunit</fullName>
    </submittedName>
</protein>
<sequence length="29" mass="3336">MWFDYVLGGSVAALLSLYLLYALARPERF</sequence>
<dbReference type="Proteomes" id="UP000252893">
    <property type="component" value="Unassembled WGS sequence"/>
</dbReference>
<name>A0A366E0F2_9HYPH</name>
<organism evidence="2 3">
    <name type="scientific">Pseudochrobactrum asaccharolyticum</name>
    <dbReference type="NCBI Taxonomy" id="354351"/>
    <lineage>
        <taxon>Bacteria</taxon>
        <taxon>Pseudomonadati</taxon>
        <taxon>Pseudomonadota</taxon>
        <taxon>Alphaproteobacteria</taxon>
        <taxon>Hyphomicrobiales</taxon>
        <taxon>Brucellaceae</taxon>
        <taxon>Pseudochrobactrum</taxon>
    </lineage>
</organism>
<dbReference type="EMBL" id="QNRH01000003">
    <property type="protein sequence ID" value="RBO95793.1"/>
    <property type="molecule type" value="Genomic_DNA"/>
</dbReference>
<keyword evidence="1" id="KW-1133">Transmembrane helix</keyword>
<accession>A0A366E0F2</accession>
<keyword evidence="3" id="KW-1185">Reference proteome</keyword>
<evidence type="ECO:0000313" key="2">
    <source>
        <dbReference type="EMBL" id="RBO95793.1"/>
    </source>
</evidence>
<dbReference type="RefSeq" id="WP_022711895.1">
    <property type="nucleotide sequence ID" value="NZ_JAHREH010000002.1"/>
</dbReference>
<dbReference type="Pfam" id="PF09604">
    <property type="entry name" value="Potass_KdpF"/>
    <property type="match status" value="1"/>
</dbReference>
<dbReference type="InterPro" id="IPR011726">
    <property type="entry name" value="KdpF"/>
</dbReference>
<reference evidence="2 3" key="1">
    <citation type="submission" date="2018-06" db="EMBL/GenBank/DDBJ databases">
        <title>Genomic Encyclopedia of Type Strains, Phase IV (KMG-IV): sequencing the most valuable type-strain genomes for metagenomic binning, comparative biology and taxonomic classification.</title>
        <authorList>
            <person name="Goeker M."/>
        </authorList>
    </citation>
    <scope>NUCLEOTIDE SEQUENCE [LARGE SCALE GENOMIC DNA]</scope>
    <source>
        <strain evidence="2 3">DSM 25619</strain>
    </source>
</reference>
<comment type="caution">
    <text evidence="2">The sequence shown here is derived from an EMBL/GenBank/DDBJ whole genome shotgun (WGS) entry which is preliminary data.</text>
</comment>
<dbReference type="GO" id="GO:0005886">
    <property type="term" value="C:plasma membrane"/>
    <property type="evidence" value="ECO:0007669"/>
    <property type="project" value="InterPro"/>
</dbReference>
<evidence type="ECO:0000256" key="1">
    <source>
        <dbReference type="SAM" id="Phobius"/>
    </source>
</evidence>
<keyword evidence="1" id="KW-0812">Transmembrane</keyword>
<gene>
    <name evidence="2" type="ORF">DFR47_103357</name>
</gene>
<proteinExistence type="predicted"/>
<feature type="transmembrane region" description="Helical" evidence="1">
    <location>
        <begin position="6"/>
        <end position="24"/>
    </location>
</feature>
<evidence type="ECO:0000313" key="3">
    <source>
        <dbReference type="Proteomes" id="UP000252893"/>
    </source>
</evidence>
<keyword evidence="1" id="KW-0472">Membrane</keyword>